<accession>A0A110AQ77</accession>
<protein>
    <submittedName>
        <fullName evidence="2">Uncharacterized protein</fullName>
    </submittedName>
</protein>
<feature type="region of interest" description="Disordered" evidence="1">
    <location>
        <begin position="1"/>
        <end position="26"/>
    </location>
</feature>
<reference evidence="2 3" key="1">
    <citation type="journal article" date="2016" name="J. Gen. Virol.">
        <title>Comprehensive annotation of Glossina pallidipes salivary gland hypertrophy virus from Ethiopian tsetse flies: a proteogenomics approach.</title>
        <authorList>
            <person name="Abd-Alla A.M."/>
            <person name="Kariithi H.M."/>
            <person name="Cousserans F."/>
            <person name="Parker N.J."/>
            <person name="Ince I.A."/>
            <person name="Scully E.D."/>
            <person name="Boeren S."/>
            <person name="Geib S.M."/>
            <person name="Mekonnen S."/>
            <person name="Vlak J.M."/>
            <person name="Parker A.G."/>
            <person name="Vreysen M.J."/>
            <person name="Bergoin M."/>
        </authorList>
    </citation>
    <scope>NUCLEOTIDE SEQUENCE [LARGE SCALE GENOMIC DNA]</scope>
    <source>
        <strain evidence="2 3">Ethiopian</strain>
    </source>
</reference>
<name>A0A110AQ77_GHVS</name>
<organismHost>
    <name type="scientific">Glossina</name>
    <name type="common">tsetse flies</name>
    <dbReference type="NCBI Taxonomy" id="7393"/>
</organismHost>
<organism evidence="2 3">
    <name type="scientific">Glossina hytrovirus (isolate Glossina pallidipes/Ethiopia/Seibersdorf/-)</name>
    <name type="common">GHV</name>
    <dbReference type="NCBI Taxonomy" id="379529"/>
    <lineage>
        <taxon>Viruses</taxon>
        <taxon>Viruses incertae sedis</taxon>
        <taxon>Naldaviricetes</taxon>
        <taxon>Lefavirales</taxon>
        <taxon>Hytrosaviridae</taxon>
        <taxon>Glossinavirus</taxon>
        <taxon>Glossinavirus glopallidipedis</taxon>
    </lineage>
</organism>
<gene>
    <name evidence="2" type="ORF">GpSGHVEth038</name>
</gene>
<dbReference type="EMBL" id="KU050077">
    <property type="protein sequence ID" value="AMB48642.1"/>
    <property type="molecule type" value="Genomic_DNA"/>
</dbReference>
<evidence type="ECO:0000256" key="1">
    <source>
        <dbReference type="SAM" id="MobiDB-lite"/>
    </source>
</evidence>
<evidence type="ECO:0000313" key="3">
    <source>
        <dbReference type="Proteomes" id="UP000282469"/>
    </source>
</evidence>
<dbReference type="Proteomes" id="UP000282469">
    <property type="component" value="Segment"/>
</dbReference>
<evidence type="ECO:0000313" key="2">
    <source>
        <dbReference type="EMBL" id="AMB48642.1"/>
    </source>
</evidence>
<proteinExistence type="predicted"/>
<sequence>MPNIDIIPPHRPYPYGPRPTVGAKGEVTTPGREYVFKYITSTPKGSAGLKGHSGGSDTLMIDGRVVQRNEYGTTKGDRK</sequence>